<dbReference type="EMBL" id="JACGCI010000087">
    <property type="protein sequence ID" value="KAF6746856.1"/>
    <property type="molecule type" value="Genomic_DNA"/>
</dbReference>
<comment type="caution">
    <text evidence="1">The sequence shown here is derived from an EMBL/GenBank/DDBJ whole genome shotgun (WGS) entry which is preliminary data.</text>
</comment>
<accession>A0A8H6LZK3</accession>
<gene>
    <name evidence="2" type="ORF">DFP72DRAFT_846336</name>
    <name evidence="1" type="ORF">DFP72DRAFT_854915</name>
</gene>
<evidence type="ECO:0000313" key="1">
    <source>
        <dbReference type="EMBL" id="KAF6746856.1"/>
    </source>
</evidence>
<evidence type="ECO:0000313" key="2">
    <source>
        <dbReference type="EMBL" id="KAF6756964.1"/>
    </source>
</evidence>
<dbReference type="EMBL" id="JACGCI010000024">
    <property type="protein sequence ID" value="KAF6756964.1"/>
    <property type="molecule type" value="Genomic_DNA"/>
</dbReference>
<name>A0A8H6LZK3_9AGAR</name>
<sequence>MLFQYNALLADGTLDPNLVGSYNTVQYHSLVGMKLWQRRLAASSPRVSSDSPWNQLACQRSTEKAGYVRTHPNRRSGLVIGTGKTKLKTKQGKVYTDGTSVMVIVKWNRNLSKRTSRNWTEVTAPPNYLQTTPITLGMLSYM</sequence>
<reference evidence="1 3" key="1">
    <citation type="submission" date="2020-07" db="EMBL/GenBank/DDBJ databases">
        <title>Comparative genomics of pyrophilous fungi reveals a link between fire events and developmental genes.</title>
        <authorList>
            <consortium name="DOE Joint Genome Institute"/>
            <person name="Steindorff A.S."/>
            <person name="Carver A."/>
            <person name="Calhoun S."/>
            <person name="Stillman K."/>
            <person name="Liu H."/>
            <person name="Lipzen A."/>
            <person name="Pangilinan J."/>
            <person name="Labutti K."/>
            <person name="Bruns T.D."/>
            <person name="Grigoriev I.V."/>
        </authorList>
    </citation>
    <scope>NUCLEOTIDE SEQUENCE [LARGE SCALE GENOMIC DNA]</scope>
    <source>
        <strain evidence="1 3">CBS 144469</strain>
    </source>
</reference>
<dbReference type="Proteomes" id="UP000521943">
    <property type="component" value="Unassembled WGS sequence"/>
</dbReference>
<dbReference type="AlphaFoldDB" id="A0A8H6LZK3"/>
<organism evidence="1 3">
    <name type="scientific">Ephemerocybe angulata</name>
    <dbReference type="NCBI Taxonomy" id="980116"/>
    <lineage>
        <taxon>Eukaryota</taxon>
        <taxon>Fungi</taxon>
        <taxon>Dikarya</taxon>
        <taxon>Basidiomycota</taxon>
        <taxon>Agaricomycotina</taxon>
        <taxon>Agaricomycetes</taxon>
        <taxon>Agaricomycetidae</taxon>
        <taxon>Agaricales</taxon>
        <taxon>Agaricineae</taxon>
        <taxon>Psathyrellaceae</taxon>
        <taxon>Ephemerocybe</taxon>
    </lineage>
</organism>
<keyword evidence="3" id="KW-1185">Reference proteome</keyword>
<proteinExistence type="predicted"/>
<evidence type="ECO:0000313" key="3">
    <source>
        <dbReference type="Proteomes" id="UP000521943"/>
    </source>
</evidence>
<protein>
    <submittedName>
        <fullName evidence="1">Uncharacterized protein</fullName>
    </submittedName>
</protein>